<dbReference type="EMBL" id="KU963248">
    <property type="protein sequence ID" value="AMS02636.1"/>
    <property type="molecule type" value="Genomic_DNA"/>
</dbReference>
<dbReference type="Proteomes" id="UP000201371">
    <property type="component" value="Segment"/>
</dbReference>
<evidence type="ECO:0000313" key="2">
    <source>
        <dbReference type="Proteomes" id="UP000201371"/>
    </source>
</evidence>
<evidence type="ECO:0000313" key="1">
    <source>
        <dbReference type="EMBL" id="AMS02636.1"/>
    </source>
</evidence>
<organism evidence="1 2">
    <name type="scientific">Gordonia phage Yvonnetastic</name>
    <dbReference type="NCBI Taxonomy" id="1821566"/>
    <lineage>
        <taxon>Viruses</taxon>
        <taxon>Duplodnaviria</taxon>
        <taxon>Heunggongvirae</taxon>
        <taxon>Uroviricota</taxon>
        <taxon>Caudoviricetes</taxon>
        <taxon>Yvonnevirus</taxon>
        <taxon>Yvonnevirus yvonnetastic</taxon>
        <taxon>Gordonia virus Yvonnetastic</taxon>
    </lineage>
</organism>
<keyword evidence="2" id="KW-1185">Reference proteome</keyword>
<dbReference type="GeneID" id="29125054"/>
<gene>
    <name evidence="1" type="primary">92</name>
    <name evidence="1" type="ORF">SEA_YVONNETASTIC_92</name>
</gene>
<dbReference type="OrthoDB" id="13521at10239"/>
<name>A0A142K953_9CAUD</name>
<dbReference type="KEGG" id="vg:29125054"/>
<accession>A0A142K953</accession>
<protein>
    <submittedName>
        <fullName evidence="1">Uncharacterized protein</fullName>
    </submittedName>
</protein>
<reference evidence="2" key="1">
    <citation type="submission" date="2016-03" db="EMBL/GenBank/DDBJ databases">
        <authorList>
            <person name="Ploux O."/>
        </authorList>
    </citation>
    <scope>NUCLEOTIDE SEQUENCE [LARGE SCALE GENOMIC DNA]</scope>
</reference>
<dbReference type="RefSeq" id="YP_009301146.1">
    <property type="nucleotide sequence ID" value="NC_031230.1"/>
</dbReference>
<proteinExistence type="predicted"/>
<sequence>MTEVNVELIDKVLEAVEKHPEQHDQGSWGFKEEGCGTTMCVAGWAVVLSGHPHTWERSGCQCCGNYYHLTIPERDQYGVQEWERVGAELLGIPHIHTELDPETDSSEYHEWIAEGNVDWAYRLFNQADEEEAKQILVGLRDGTIVPCPMNSSPEE</sequence>